<accession>A0A1I2G9S4</accession>
<dbReference type="AlphaFoldDB" id="A0A1I2G9S4"/>
<dbReference type="PROSITE" id="PS51257">
    <property type="entry name" value="PROKAR_LIPOPROTEIN"/>
    <property type="match status" value="1"/>
</dbReference>
<reference evidence="2" key="1">
    <citation type="submission" date="2016-10" db="EMBL/GenBank/DDBJ databases">
        <authorList>
            <person name="Varghese N."/>
            <person name="Submissions S."/>
        </authorList>
    </citation>
    <scope>NUCLEOTIDE SEQUENCE [LARGE SCALE GENOMIC DNA]</scope>
    <source>
        <strain evidence="2">DSM 11443</strain>
    </source>
</reference>
<proteinExistence type="predicted"/>
<dbReference type="STRING" id="74348.SAMN04488523_1213"/>
<dbReference type="Proteomes" id="UP000198977">
    <property type="component" value="Unassembled WGS sequence"/>
</dbReference>
<evidence type="ECO:0000313" key="1">
    <source>
        <dbReference type="EMBL" id="SFF14262.1"/>
    </source>
</evidence>
<name>A0A1I2G9S4_9RHOB</name>
<sequence length="78" mass="8771">MPFVKAAASALSFYLYAAGLTTILSCDFNGWSQSFVLLGKWGVWHEVSSTVIIYFSTRVRDVRSMADMKVTRMIWAAI</sequence>
<dbReference type="EMBL" id="FOMW01000021">
    <property type="protein sequence ID" value="SFF14262.1"/>
    <property type="molecule type" value="Genomic_DNA"/>
</dbReference>
<evidence type="ECO:0000313" key="2">
    <source>
        <dbReference type="Proteomes" id="UP000198977"/>
    </source>
</evidence>
<organism evidence="1 2">
    <name type="scientific">Sulfitobacter brevis</name>
    <dbReference type="NCBI Taxonomy" id="74348"/>
    <lineage>
        <taxon>Bacteria</taxon>
        <taxon>Pseudomonadati</taxon>
        <taxon>Pseudomonadota</taxon>
        <taxon>Alphaproteobacteria</taxon>
        <taxon>Rhodobacterales</taxon>
        <taxon>Roseobacteraceae</taxon>
        <taxon>Sulfitobacter</taxon>
    </lineage>
</organism>
<keyword evidence="2" id="KW-1185">Reference proteome</keyword>
<protein>
    <submittedName>
        <fullName evidence="1">Uncharacterized protein</fullName>
    </submittedName>
</protein>
<gene>
    <name evidence="1" type="ORF">SAMN04488523_1213</name>
</gene>